<accession>A0A3Q9RRZ1</accession>
<evidence type="ECO:0000256" key="1">
    <source>
        <dbReference type="ARBA" id="ARBA00007074"/>
    </source>
</evidence>
<comment type="similarity">
    <text evidence="1">Belongs to the peptidase C40 family.</text>
</comment>
<evidence type="ECO:0000256" key="2">
    <source>
        <dbReference type="ARBA" id="ARBA00022670"/>
    </source>
</evidence>
<dbReference type="PANTHER" id="PTHR47053:SF1">
    <property type="entry name" value="MUREIN DD-ENDOPEPTIDASE MEPH-RELATED"/>
    <property type="match status" value="1"/>
</dbReference>
<dbReference type="InterPro" id="IPR000064">
    <property type="entry name" value="NLP_P60_dom"/>
</dbReference>
<dbReference type="Gene3D" id="3.10.350.10">
    <property type="entry name" value="LysM domain"/>
    <property type="match status" value="2"/>
</dbReference>
<dbReference type="KEGG" id="pasa:BAOM_4720"/>
<dbReference type="Pfam" id="PF00877">
    <property type="entry name" value="NLPC_P60"/>
    <property type="match status" value="1"/>
</dbReference>
<keyword evidence="3" id="KW-0732">Signal</keyword>
<evidence type="ECO:0000256" key="6">
    <source>
        <dbReference type="ARBA" id="ARBA00022807"/>
    </source>
</evidence>
<dbReference type="PROSITE" id="PS51935">
    <property type="entry name" value="NLPC_P60"/>
    <property type="match status" value="1"/>
</dbReference>
<dbReference type="EMBL" id="CP026095">
    <property type="protein sequence ID" value="AZV45298.1"/>
    <property type="molecule type" value="Genomic_DNA"/>
</dbReference>
<keyword evidence="4" id="KW-0677">Repeat</keyword>
<organism evidence="7 8">
    <name type="scientific">Peribacillus asahii</name>
    <dbReference type="NCBI Taxonomy" id="228899"/>
    <lineage>
        <taxon>Bacteria</taxon>
        <taxon>Bacillati</taxon>
        <taxon>Bacillota</taxon>
        <taxon>Bacilli</taxon>
        <taxon>Bacillales</taxon>
        <taxon>Bacillaceae</taxon>
        <taxon>Peribacillus</taxon>
    </lineage>
</organism>
<dbReference type="InterPro" id="IPR018392">
    <property type="entry name" value="LysM"/>
</dbReference>
<protein>
    <submittedName>
        <fullName evidence="7">Uncharacterized protein</fullName>
    </submittedName>
</protein>
<dbReference type="SMART" id="SM00257">
    <property type="entry name" value="LysM"/>
    <property type="match status" value="2"/>
</dbReference>
<dbReference type="Pfam" id="PF01476">
    <property type="entry name" value="LysM"/>
    <property type="match status" value="2"/>
</dbReference>
<dbReference type="OrthoDB" id="9813368at2"/>
<evidence type="ECO:0000256" key="4">
    <source>
        <dbReference type="ARBA" id="ARBA00022737"/>
    </source>
</evidence>
<reference evidence="7 8" key="1">
    <citation type="submission" date="2018-01" db="EMBL/GenBank/DDBJ databases">
        <title>Bacillus asahii Genome sequencing and assembly.</title>
        <authorList>
            <person name="Jiang H."/>
            <person name="Feng Y."/>
            <person name="Zhao F."/>
            <person name="Lin X."/>
        </authorList>
    </citation>
    <scope>NUCLEOTIDE SEQUENCE [LARGE SCALE GENOMIC DNA]</scope>
    <source>
        <strain evidence="7 8">OM18</strain>
    </source>
</reference>
<keyword evidence="2" id="KW-0645">Protease</keyword>
<dbReference type="GO" id="GO:0006508">
    <property type="term" value="P:proteolysis"/>
    <property type="evidence" value="ECO:0007669"/>
    <property type="project" value="UniProtKB-KW"/>
</dbReference>
<dbReference type="PANTHER" id="PTHR47053">
    <property type="entry name" value="MUREIN DD-ENDOPEPTIDASE MEPH-RELATED"/>
    <property type="match status" value="1"/>
</dbReference>
<evidence type="ECO:0000313" key="8">
    <source>
        <dbReference type="Proteomes" id="UP000283095"/>
    </source>
</evidence>
<keyword evidence="6" id="KW-0788">Thiol protease</keyword>
<proteinExistence type="inferred from homology"/>
<dbReference type="Proteomes" id="UP000283095">
    <property type="component" value="Chromosome"/>
</dbReference>
<evidence type="ECO:0000313" key="7">
    <source>
        <dbReference type="EMBL" id="AZV45298.1"/>
    </source>
</evidence>
<dbReference type="PROSITE" id="PS51782">
    <property type="entry name" value="LYSM"/>
    <property type="match status" value="2"/>
</dbReference>
<dbReference type="SUPFAM" id="SSF54001">
    <property type="entry name" value="Cysteine proteinases"/>
    <property type="match status" value="1"/>
</dbReference>
<name>A0A3Q9RRZ1_9BACI</name>
<dbReference type="AlphaFoldDB" id="A0A3Q9RRZ1"/>
<dbReference type="CDD" id="cd00118">
    <property type="entry name" value="LysM"/>
    <property type="match status" value="2"/>
</dbReference>
<dbReference type="InterPro" id="IPR051202">
    <property type="entry name" value="Peptidase_C40"/>
</dbReference>
<dbReference type="RefSeq" id="WP_127762121.1">
    <property type="nucleotide sequence ID" value="NZ_CP026095.1"/>
</dbReference>
<evidence type="ECO:0000256" key="5">
    <source>
        <dbReference type="ARBA" id="ARBA00022801"/>
    </source>
</evidence>
<dbReference type="GO" id="GO:0008234">
    <property type="term" value="F:cysteine-type peptidase activity"/>
    <property type="evidence" value="ECO:0007669"/>
    <property type="project" value="UniProtKB-KW"/>
</dbReference>
<evidence type="ECO:0000256" key="3">
    <source>
        <dbReference type="ARBA" id="ARBA00022729"/>
    </source>
</evidence>
<dbReference type="Gene3D" id="3.90.1720.10">
    <property type="entry name" value="endopeptidase domain like (from Nostoc punctiforme)"/>
    <property type="match status" value="1"/>
</dbReference>
<sequence length="285" mass="30755">MKKSIVAFSAAALLSGLFVSSASASTYTVKKGDTLTKIAKKYNLTVNKLKELNNLKSNTIYANQKLVTSASKAKKETTAAKATVSIKNEKTTTYKVVAGDTLTKIANKHNLTLGELKQLNKLSSNVIKVGDTLIVSSSSTETIIDLPEETKPSANTYEKENGPNIDKVIAEAKKVIGTPYSWAGSTPAGFDCSGFVYYAFKQAGYSISRHSSSTYYALGKKVSSPQRGDLVFFATGSNRSVVNHLGIYLGDNQFIHASSSKGVMISSVNSSYYKSRLIGYKKLDF</sequence>
<dbReference type="SUPFAM" id="SSF54106">
    <property type="entry name" value="LysM domain"/>
    <property type="match status" value="2"/>
</dbReference>
<keyword evidence="5" id="KW-0378">Hydrolase</keyword>
<dbReference type="InterPro" id="IPR038765">
    <property type="entry name" value="Papain-like_cys_pep_sf"/>
</dbReference>
<gene>
    <name evidence="7" type="ORF">BAOM_4720</name>
</gene>
<dbReference type="InterPro" id="IPR036779">
    <property type="entry name" value="LysM_dom_sf"/>
</dbReference>